<evidence type="ECO:0000256" key="1">
    <source>
        <dbReference type="ARBA" id="ARBA00022786"/>
    </source>
</evidence>
<dbReference type="SUPFAM" id="SSF49899">
    <property type="entry name" value="Concanavalin A-like lectins/glucanases"/>
    <property type="match status" value="1"/>
</dbReference>
<evidence type="ECO:0000313" key="4">
    <source>
        <dbReference type="Proteomes" id="UP000639338"/>
    </source>
</evidence>
<sequence>MSGLYSHDNTNAPLIVKKYCDCPGKTKCQCGEATRFEWTWDEKVISPTNSLSISKENREVEFHPGYSSGTAAVRANKFMEKNRHHYWEVKMITPIYGTDVMIGVGTEQAELSANNKFCSLLGLNKESWGFSYKGKIQHNGERRDYSEQFYQGSLVGVYYDSWKGTIEFFVNRKSLGIAFTGLYNLTLYPMVCSTAAKSIIRLSQCLSTQSSLQMECLMMLRPTDFTYLKTTFPGLRYLTKSLLTDILRNRQGKLSNFKCFLNNIIHFNNFYHYFTGANQNDDDDNDDYEFPAKYMILDDFDFALVGFGRRKKKPKLCSSP</sequence>
<keyword evidence="4" id="KW-1185">Reference proteome</keyword>
<dbReference type="GO" id="GO:0043161">
    <property type="term" value="P:proteasome-mediated ubiquitin-dependent protein catabolic process"/>
    <property type="evidence" value="ECO:0007669"/>
    <property type="project" value="TreeGrafter"/>
</dbReference>
<accession>A0A834XN99</accession>
<dbReference type="Gene3D" id="2.60.120.920">
    <property type="match status" value="1"/>
</dbReference>
<evidence type="ECO:0000259" key="2">
    <source>
        <dbReference type="PROSITE" id="PS50188"/>
    </source>
</evidence>
<dbReference type="PROSITE" id="PS50188">
    <property type="entry name" value="B302_SPRY"/>
    <property type="match status" value="1"/>
</dbReference>
<comment type="caution">
    <text evidence="3">The sequence shown here is derived from an EMBL/GenBank/DDBJ whole genome shotgun (WGS) entry which is preliminary data.</text>
</comment>
<dbReference type="PANTHER" id="PTHR12245">
    <property type="entry name" value="SPRY DOMAIN CONTAINING SOCS BOX PROTEIN"/>
    <property type="match status" value="1"/>
</dbReference>
<dbReference type="Proteomes" id="UP000639338">
    <property type="component" value="Unassembled WGS sequence"/>
</dbReference>
<dbReference type="GO" id="GO:0019005">
    <property type="term" value="C:SCF ubiquitin ligase complex"/>
    <property type="evidence" value="ECO:0007669"/>
    <property type="project" value="TreeGrafter"/>
</dbReference>
<dbReference type="Pfam" id="PF00622">
    <property type="entry name" value="SPRY"/>
    <property type="match status" value="1"/>
</dbReference>
<evidence type="ECO:0000313" key="3">
    <source>
        <dbReference type="EMBL" id="KAF7987856.1"/>
    </source>
</evidence>
<dbReference type="CDD" id="cd12876">
    <property type="entry name" value="SPRY_SOCS3"/>
    <property type="match status" value="1"/>
</dbReference>
<feature type="domain" description="B30.2/SPRY" evidence="2">
    <location>
        <begin position="18"/>
        <end position="209"/>
    </location>
</feature>
<protein>
    <recommendedName>
        <fullName evidence="2">B30.2/SPRY domain-containing protein</fullName>
    </recommendedName>
</protein>
<dbReference type="InterPro" id="IPR003877">
    <property type="entry name" value="SPRY_dom"/>
</dbReference>
<dbReference type="InterPro" id="IPR043136">
    <property type="entry name" value="B30.2/SPRY_sf"/>
</dbReference>
<dbReference type="AlphaFoldDB" id="A0A834XN99"/>
<dbReference type="InterPro" id="IPR001870">
    <property type="entry name" value="B30.2/SPRY"/>
</dbReference>
<dbReference type="InterPro" id="IPR013320">
    <property type="entry name" value="ConA-like_dom_sf"/>
</dbReference>
<dbReference type="PANTHER" id="PTHR12245:SF5">
    <property type="entry name" value="SPRY DOMAIN-CONTAINING SOCS BOX PROTEIN 3"/>
    <property type="match status" value="1"/>
</dbReference>
<gene>
    <name evidence="3" type="ORF">HCN44_003719</name>
</gene>
<organism evidence="3 4">
    <name type="scientific">Aphidius gifuensis</name>
    <name type="common">Parasitoid wasp</name>
    <dbReference type="NCBI Taxonomy" id="684658"/>
    <lineage>
        <taxon>Eukaryota</taxon>
        <taxon>Metazoa</taxon>
        <taxon>Ecdysozoa</taxon>
        <taxon>Arthropoda</taxon>
        <taxon>Hexapoda</taxon>
        <taxon>Insecta</taxon>
        <taxon>Pterygota</taxon>
        <taxon>Neoptera</taxon>
        <taxon>Endopterygota</taxon>
        <taxon>Hymenoptera</taxon>
        <taxon>Apocrita</taxon>
        <taxon>Ichneumonoidea</taxon>
        <taxon>Braconidae</taxon>
        <taxon>Aphidiinae</taxon>
        <taxon>Aphidius</taxon>
    </lineage>
</organism>
<dbReference type="InterPro" id="IPR050672">
    <property type="entry name" value="FBXO45-Fsn/SPSB_families"/>
</dbReference>
<keyword evidence="1" id="KW-0833">Ubl conjugation pathway</keyword>
<dbReference type="EMBL" id="JACMRX010000006">
    <property type="protein sequence ID" value="KAF7987856.1"/>
    <property type="molecule type" value="Genomic_DNA"/>
</dbReference>
<dbReference type="InterPro" id="IPR035754">
    <property type="entry name" value="SPRY_SPSB3"/>
</dbReference>
<dbReference type="SMART" id="SM00449">
    <property type="entry name" value="SPRY"/>
    <property type="match status" value="1"/>
</dbReference>
<name>A0A834XN99_APHGI</name>
<dbReference type="OrthoDB" id="5951542at2759"/>
<reference evidence="3 4" key="1">
    <citation type="submission" date="2020-08" db="EMBL/GenBank/DDBJ databases">
        <title>Aphidius gifuensis genome sequencing and assembly.</title>
        <authorList>
            <person name="Du Z."/>
        </authorList>
    </citation>
    <scope>NUCLEOTIDE SEQUENCE [LARGE SCALE GENOMIC DNA]</scope>
    <source>
        <strain evidence="3">YNYX2018</strain>
        <tissue evidence="3">Adults</tissue>
    </source>
</reference>
<proteinExistence type="predicted"/>